<sequence length="83" mass="9766">MSTAVREQCAPSEADWYVEVIYGKTFCDHKKCRRDACARQYGTDTDYNYGYFKGEERPSIPDRDSLVPDEYVRLESTVKRIER</sequence>
<evidence type="ECO:0000313" key="1">
    <source>
        <dbReference type="EMBL" id="MFC4507037.1"/>
    </source>
</evidence>
<dbReference type="EMBL" id="JBHSFK010000050">
    <property type="protein sequence ID" value="MFC4507037.1"/>
    <property type="molecule type" value="Genomic_DNA"/>
</dbReference>
<proteinExistence type="predicted"/>
<reference evidence="2" key="1">
    <citation type="journal article" date="2019" name="Int. J. Syst. Evol. Microbiol.">
        <title>The Global Catalogue of Microorganisms (GCM) 10K type strain sequencing project: providing services to taxonomists for standard genome sequencing and annotation.</title>
        <authorList>
            <consortium name="The Broad Institute Genomics Platform"/>
            <consortium name="The Broad Institute Genome Sequencing Center for Infectious Disease"/>
            <person name="Wu L."/>
            <person name="Ma J."/>
        </authorList>
    </citation>
    <scope>NUCLEOTIDE SEQUENCE [LARGE SCALE GENOMIC DNA]</scope>
    <source>
        <strain evidence="2">CGMCC 4.7177</strain>
    </source>
</reference>
<name>A0ABV9B4K6_9ACTN</name>
<comment type="caution">
    <text evidence="1">The sequence shown here is derived from an EMBL/GenBank/DDBJ whole genome shotgun (WGS) entry which is preliminary data.</text>
</comment>
<keyword evidence="2" id="KW-1185">Reference proteome</keyword>
<dbReference type="Proteomes" id="UP001595839">
    <property type="component" value="Unassembled WGS sequence"/>
</dbReference>
<dbReference type="RefSeq" id="WP_381177476.1">
    <property type="nucleotide sequence ID" value="NZ_JBHSFK010000050.1"/>
</dbReference>
<protein>
    <submittedName>
        <fullName evidence="1">Uncharacterized protein</fullName>
    </submittedName>
</protein>
<accession>A0ABV9B4K6</accession>
<evidence type="ECO:0000313" key="2">
    <source>
        <dbReference type="Proteomes" id="UP001595839"/>
    </source>
</evidence>
<gene>
    <name evidence="1" type="ORF">ACFPIH_47660</name>
</gene>
<organism evidence="1 2">
    <name type="scientific">Streptomyces vulcanius</name>
    <dbReference type="NCBI Taxonomy" id="1441876"/>
    <lineage>
        <taxon>Bacteria</taxon>
        <taxon>Bacillati</taxon>
        <taxon>Actinomycetota</taxon>
        <taxon>Actinomycetes</taxon>
        <taxon>Kitasatosporales</taxon>
        <taxon>Streptomycetaceae</taxon>
        <taxon>Streptomyces</taxon>
    </lineage>
</organism>